<keyword evidence="2" id="KW-0808">Transferase</keyword>
<organism evidence="6 7">
    <name type="scientific">Botryosphaeria dothidea</name>
    <dbReference type="NCBI Taxonomy" id="55169"/>
    <lineage>
        <taxon>Eukaryota</taxon>
        <taxon>Fungi</taxon>
        <taxon>Dikarya</taxon>
        <taxon>Ascomycota</taxon>
        <taxon>Pezizomycotina</taxon>
        <taxon>Dothideomycetes</taxon>
        <taxon>Dothideomycetes incertae sedis</taxon>
        <taxon>Botryosphaeriales</taxon>
        <taxon>Botryosphaeriaceae</taxon>
        <taxon>Botryosphaeria</taxon>
    </lineage>
</organism>
<dbReference type="AlphaFoldDB" id="A0A8H4J589"/>
<feature type="region of interest" description="Disordered" evidence="4">
    <location>
        <begin position="1"/>
        <end position="71"/>
    </location>
</feature>
<proteinExistence type="inferred from homology"/>
<evidence type="ECO:0000313" key="7">
    <source>
        <dbReference type="Proteomes" id="UP000572817"/>
    </source>
</evidence>
<dbReference type="OrthoDB" id="3262926at2759"/>
<keyword evidence="7" id="KW-1185">Reference proteome</keyword>
<dbReference type="GO" id="GO:0016740">
    <property type="term" value="F:transferase activity"/>
    <property type="evidence" value="ECO:0007669"/>
    <property type="project" value="UniProtKB-KW"/>
</dbReference>
<dbReference type="InterPro" id="IPR036568">
    <property type="entry name" value="GGCT-like_sf"/>
</dbReference>
<dbReference type="InterPro" id="IPR013024">
    <property type="entry name" value="GGCT-like"/>
</dbReference>
<reference evidence="6" key="1">
    <citation type="submission" date="2020-04" db="EMBL/GenBank/DDBJ databases">
        <title>Genome Assembly and Annotation of Botryosphaeria dothidea sdau 11-99, a Latent Pathogen of Apple Fruit Ring Rot in China.</title>
        <authorList>
            <person name="Yu C."/>
            <person name="Diao Y."/>
            <person name="Lu Q."/>
            <person name="Zhao J."/>
            <person name="Cui S."/>
            <person name="Peng C."/>
            <person name="He B."/>
            <person name="Liu H."/>
        </authorList>
    </citation>
    <scope>NUCLEOTIDE SEQUENCE [LARGE SCALE GENOMIC DNA]</scope>
    <source>
        <strain evidence="6">Sdau11-99</strain>
    </source>
</reference>
<feature type="domain" description="Gamma-glutamylcyclotransferase AIG2-like" evidence="5">
    <location>
        <begin position="182"/>
        <end position="276"/>
    </location>
</feature>
<dbReference type="EMBL" id="WWBZ02000001">
    <property type="protein sequence ID" value="KAF4313505.1"/>
    <property type="molecule type" value="Genomic_DNA"/>
</dbReference>
<name>A0A8H4J589_9PEZI</name>
<dbReference type="SUPFAM" id="SSF110857">
    <property type="entry name" value="Gamma-glutamyl cyclotransferase-like"/>
    <property type="match status" value="1"/>
</dbReference>
<dbReference type="InterPro" id="IPR045038">
    <property type="entry name" value="AIG2-like"/>
</dbReference>
<dbReference type="Pfam" id="PF06094">
    <property type="entry name" value="GGACT"/>
    <property type="match status" value="1"/>
</dbReference>
<dbReference type="InterPro" id="IPR009288">
    <property type="entry name" value="AIG2-like_dom"/>
</dbReference>
<evidence type="ECO:0000259" key="5">
    <source>
        <dbReference type="Pfam" id="PF06094"/>
    </source>
</evidence>
<dbReference type="Proteomes" id="UP000572817">
    <property type="component" value="Unassembled WGS sequence"/>
</dbReference>
<gene>
    <name evidence="6" type="ORF">GTA08_BOTSDO00766</name>
</gene>
<dbReference type="PANTHER" id="PTHR31544">
    <property type="entry name" value="AIG2-LIKE PROTEIN D"/>
    <property type="match status" value="1"/>
</dbReference>
<evidence type="ECO:0000313" key="6">
    <source>
        <dbReference type="EMBL" id="KAF4313505.1"/>
    </source>
</evidence>
<dbReference type="PANTHER" id="PTHR31544:SF4">
    <property type="entry name" value="GAMMA-GLUTAMYLCYCLOTRANSFERASE-RELATED"/>
    <property type="match status" value="1"/>
</dbReference>
<accession>A0A8H4J589</accession>
<sequence>MDSLTNELERMATNIAAYTGPESEIPLDDISGDGDLPPQDPPPRPAARPGPPRPKARNPNPNNNNTYLMKLGGPLPTATSIQTAAGLPTAPPVISGTNDADEPASFCRLPRAAVAELEAWLADAGVPPTERPAFVRLSQAAKELSPGSAHPTLGVDATLPQHRAESARCVFAPRQDEWPVWYFFYGTLGEPGRLASLLGLAEGEEPVLERAAVRGGRLRTWGGRYKALVNGEGRVEGWAYRVRSAEQEDALRVYETEKYEVVRCRIEIQGREEDVWGCTFRFVDTSELD</sequence>
<dbReference type="CDD" id="cd06661">
    <property type="entry name" value="GGCT_like"/>
    <property type="match status" value="1"/>
</dbReference>
<comment type="caution">
    <text evidence="6">The sequence shown here is derived from an EMBL/GenBank/DDBJ whole genome shotgun (WGS) entry which is preliminary data.</text>
</comment>
<evidence type="ECO:0000256" key="1">
    <source>
        <dbReference type="ARBA" id="ARBA00008861"/>
    </source>
</evidence>
<comment type="similarity">
    <text evidence="1">Belongs to the gamma-glutamylcyclotransferase family.</text>
</comment>
<evidence type="ECO:0000256" key="2">
    <source>
        <dbReference type="ARBA" id="ARBA00022679"/>
    </source>
</evidence>
<feature type="compositionally biased region" description="Pro residues" evidence="4">
    <location>
        <begin position="38"/>
        <end position="53"/>
    </location>
</feature>
<protein>
    <recommendedName>
        <fullName evidence="3">Putative gamma-glutamylcyclotransferase</fullName>
    </recommendedName>
</protein>
<dbReference type="Gene3D" id="3.10.490.10">
    <property type="entry name" value="Gamma-glutamyl cyclotransferase-like"/>
    <property type="match status" value="1"/>
</dbReference>
<evidence type="ECO:0000256" key="4">
    <source>
        <dbReference type="SAM" id="MobiDB-lite"/>
    </source>
</evidence>
<evidence type="ECO:0000256" key="3">
    <source>
        <dbReference type="ARBA" id="ARBA00030602"/>
    </source>
</evidence>